<evidence type="ECO:0000313" key="1">
    <source>
        <dbReference type="EMBL" id="MSE04070.1"/>
    </source>
</evidence>
<proteinExistence type="predicted"/>
<geneLocation type="plasmid" evidence="2">
    <name>unnamed01</name>
</geneLocation>
<sequence length="277" mass="32864">MEYLIYCDESTKRGKLCSNFYGGALVKSIHLEDVTNRLNKYKSEANITGEVKWTKVTAPYLEKYIGLMDIFFDLLQENKLKMRVMFQQNLVSDDITRHFTKEEHEESYFKLYYQFIKHAFGLKYSNLTNEKINLRLYFDQFPDKKTKVDKFKNFIYDLRLSDDFINANLSIRYDDIVEVSSHDHVILQCADIVTGAMFFRLNKLHLEKNEETGKRGKRTIAKEKLYKHIHKRICEIRSNFNVGVSTSNDGDIINKWNYPYSHWKFTPSQVVKKTLHS</sequence>
<organism evidence="2">
    <name type="scientific">Bacillus velezensis</name>
    <dbReference type="NCBI Taxonomy" id="492670"/>
    <lineage>
        <taxon>Bacteria</taxon>
        <taxon>Bacillati</taxon>
        <taxon>Bacillota</taxon>
        <taxon>Bacilli</taxon>
        <taxon>Bacillales</taxon>
        <taxon>Bacillaceae</taxon>
        <taxon>Bacillus</taxon>
        <taxon>Bacillus amyloliquefaciens group</taxon>
    </lineage>
</organism>
<dbReference type="EMBL" id="WKKV01000015">
    <property type="protein sequence ID" value="MSE04070.1"/>
    <property type="molecule type" value="Genomic_DNA"/>
</dbReference>
<comment type="caution">
    <text evidence="2">The sequence shown here is derived from an EMBL/GenBank/DDBJ whole genome shotgun (WGS) entry which is preliminary data.</text>
</comment>
<reference evidence="2" key="1">
    <citation type="submission" date="2019-11" db="EMBL/GenBank/DDBJ databases">
        <title>Draft Genome Sequence of Plant Growth-Promoting Rhizosphere-Associated Bacteria.</title>
        <authorList>
            <person name="Vasilyev I.Y."/>
            <person name="Radchenko V."/>
            <person name="Ilnitskaya E.V."/>
        </authorList>
    </citation>
    <scope>NUCLEOTIDE SEQUENCE</scope>
    <source>
        <strain evidence="2">VRA_517_n</strain>
        <plasmid evidence="2">unnamed01</plasmid>
    </source>
</reference>
<protein>
    <submittedName>
        <fullName evidence="2">DUF3800 domain-containing protein</fullName>
    </submittedName>
</protein>
<evidence type="ECO:0000313" key="2">
    <source>
        <dbReference type="EMBL" id="MSE04205.1"/>
    </source>
</evidence>
<name>A0A6A8LJD5_BACVE</name>
<dbReference type="AlphaFoldDB" id="A0A6A8LJD5"/>
<dbReference type="InterPro" id="IPR024524">
    <property type="entry name" value="DUF3800"/>
</dbReference>
<dbReference type="Pfam" id="PF12686">
    <property type="entry name" value="DUF3800"/>
    <property type="match status" value="1"/>
</dbReference>
<dbReference type="RefSeq" id="WP_032859146.1">
    <property type="nucleotide sequence ID" value="NZ_BPWC01000001.1"/>
</dbReference>
<dbReference type="EMBL" id="WKKV01000044">
    <property type="protein sequence ID" value="MSE04205.1"/>
    <property type="molecule type" value="Genomic_DNA"/>
</dbReference>
<keyword evidence="2" id="KW-0614">Plasmid</keyword>
<gene>
    <name evidence="1" type="ORF">GKC39_18685</name>
    <name evidence="2" type="ORF">GKC39_19500</name>
</gene>
<accession>A0A6A8LJD5</accession>